<evidence type="ECO:0000256" key="8">
    <source>
        <dbReference type="ARBA" id="ARBA00022737"/>
    </source>
</evidence>
<dbReference type="GO" id="GO:0030659">
    <property type="term" value="C:cytoplasmic vesicle membrane"/>
    <property type="evidence" value="ECO:0007669"/>
    <property type="project" value="UniProtKB-SubCell"/>
</dbReference>
<keyword evidence="5" id="KW-0813">Transport</keyword>
<evidence type="ECO:0000256" key="3">
    <source>
        <dbReference type="ARBA" id="ARBA00004413"/>
    </source>
</evidence>
<dbReference type="GO" id="GO:0051639">
    <property type="term" value="P:actin filament network formation"/>
    <property type="evidence" value="ECO:0007669"/>
    <property type="project" value="TreeGrafter"/>
</dbReference>
<keyword evidence="8" id="KW-0677">Repeat</keyword>
<keyword evidence="7" id="KW-0963">Cytoplasm</keyword>
<gene>
    <name evidence="15" type="ORF">AFUS01_LOCUS45642</name>
</gene>
<evidence type="ECO:0000256" key="12">
    <source>
        <dbReference type="ARBA" id="ARBA00023212"/>
    </source>
</evidence>
<dbReference type="AlphaFoldDB" id="A0A8J2LNK1"/>
<comment type="similarity">
    <text evidence="4">Belongs to the spire family.</text>
</comment>
<evidence type="ECO:0000256" key="13">
    <source>
        <dbReference type="ARBA" id="ARBA00023329"/>
    </source>
</evidence>
<evidence type="ECO:0000256" key="9">
    <source>
        <dbReference type="ARBA" id="ARBA00022927"/>
    </source>
</evidence>
<sequence>MPGHFVINVPSVGRLFSMIHHREDFVSWSLRRIISSFIGMDKFIQTLFSPHVTLEFQGKIIANLAAVVFHALDFGLADDEERHLSSELESLLDAMASAEHCPSIFSTEKCSHAASDVKN</sequence>
<dbReference type="GO" id="GO:0045010">
    <property type="term" value="P:actin nucleation"/>
    <property type="evidence" value="ECO:0007669"/>
    <property type="project" value="InterPro"/>
</dbReference>
<evidence type="ECO:0000256" key="6">
    <source>
        <dbReference type="ARBA" id="ARBA00022475"/>
    </source>
</evidence>
<dbReference type="GO" id="GO:0003779">
    <property type="term" value="F:actin binding"/>
    <property type="evidence" value="ECO:0007669"/>
    <property type="project" value="UniProtKB-KW"/>
</dbReference>
<comment type="subcellular location">
    <subcellularLocation>
        <location evidence="3">Cell membrane</location>
        <topology evidence="3">Peripheral membrane protein</topology>
        <orientation evidence="3">Cytoplasmic side</orientation>
    </subcellularLocation>
    <subcellularLocation>
        <location evidence="2">Cytoplasm</location>
        <location evidence="2">Cytoskeleton</location>
    </subcellularLocation>
    <subcellularLocation>
        <location evidence="1">Cytoplasmic vesicle membrane</location>
        <topology evidence="1">Peripheral membrane protein</topology>
        <orientation evidence="1">Cytoplasmic side</orientation>
    </subcellularLocation>
</comment>
<dbReference type="Proteomes" id="UP000708208">
    <property type="component" value="Unassembled WGS sequence"/>
</dbReference>
<evidence type="ECO:0000256" key="1">
    <source>
        <dbReference type="ARBA" id="ARBA00004180"/>
    </source>
</evidence>
<keyword evidence="11" id="KW-0009">Actin-binding</keyword>
<dbReference type="EMBL" id="CAJVCH010571008">
    <property type="protein sequence ID" value="CAG7836395.1"/>
    <property type="molecule type" value="Genomic_DNA"/>
</dbReference>
<keyword evidence="16" id="KW-1185">Reference proteome</keyword>
<keyword evidence="6" id="KW-1003">Cell membrane</keyword>
<evidence type="ECO:0000259" key="14">
    <source>
        <dbReference type="Pfam" id="PF16474"/>
    </source>
</evidence>
<dbReference type="GO" id="GO:0005856">
    <property type="term" value="C:cytoskeleton"/>
    <property type="evidence" value="ECO:0007669"/>
    <property type="project" value="UniProtKB-SubCell"/>
</dbReference>
<dbReference type="GO" id="GO:0015031">
    <property type="term" value="P:protein transport"/>
    <property type="evidence" value="ECO:0007669"/>
    <property type="project" value="UniProtKB-KW"/>
</dbReference>
<protein>
    <recommendedName>
        <fullName evidence="14">KIND domain-containing protein</fullName>
    </recommendedName>
</protein>
<dbReference type="GO" id="GO:0040038">
    <property type="term" value="P:polar body extrusion after meiotic divisions"/>
    <property type="evidence" value="ECO:0007669"/>
    <property type="project" value="TreeGrafter"/>
</dbReference>
<evidence type="ECO:0000256" key="7">
    <source>
        <dbReference type="ARBA" id="ARBA00022490"/>
    </source>
</evidence>
<evidence type="ECO:0000256" key="11">
    <source>
        <dbReference type="ARBA" id="ARBA00023203"/>
    </source>
</evidence>
<keyword evidence="10" id="KW-0472">Membrane</keyword>
<evidence type="ECO:0000256" key="5">
    <source>
        <dbReference type="ARBA" id="ARBA00022448"/>
    </source>
</evidence>
<dbReference type="InterPro" id="IPR029901">
    <property type="entry name" value="Spire"/>
</dbReference>
<dbReference type="GO" id="GO:0005938">
    <property type="term" value="C:cell cortex"/>
    <property type="evidence" value="ECO:0007669"/>
    <property type="project" value="TreeGrafter"/>
</dbReference>
<dbReference type="GO" id="GO:0036089">
    <property type="term" value="P:cleavage furrow formation"/>
    <property type="evidence" value="ECO:0007669"/>
    <property type="project" value="TreeGrafter"/>
</dbReference>
<reference evidence="15" key="1">
    <citation type="submission" date="2021-06" db="EMBL/GenBank/DDBJ databases">
        <authorList>
            <person name="Hodson N. C."/>
            <person name="Mongue J. A."/>
            <person name="Jaron S. K."/>
        </authorList>
    </citation>
    <scope>NUCLEOTIDE SEQUENCE</scope>
</reference>
<evidence type="ECO:0000256" key="10">
    <source>
        <dbReference type="ARBA" id="ARBA00023136"/>
    </source>
</evidence>
<dbReference type="InterPro" id="IPR011019">
    <property type="entry name" value="KIND_dom"/>
</dbReference>
<keyword evidence="13" id="KW-0968">Cytoplasmic vesicle</keyword>
<evidence type="ECO:0000256" key="2">
    <source>
        <dbReference type="ARBA" id="ARBA00004245"/>
    </source>
</evidence>
<dbReference type="GO" id="GO:0030041">
    <property type="term" value="P:actin filament polymerization"/>
    <property type="evidence" value="ECO:0007669"/>
    <property type="project" value="TreeGrafter"/>
</dbReference>
<evidence type="ECO:0000256" key="4">
    <source>
        <dbReference type="ARBA" id="ARBA00010956"/>
    </source>
</evidence>
<dbReference type="PANTHER" id="PTHR21345:SF3">
    <property type="entry name" value="PROTEIN SPIRE"/>
    <property type="match status" value="1"/>
</dbReference>
<keyword evidence="12" id="KW-0206">Cytoskeleton</keyword>
<organism evidence="15 16">
    <name type="scientific">Allacma fusca</name>
    <dbReference type="NCBI Taxonomy" id="39272"/>
    <lineage>
        <taxon>Eukaryota</taxon>
        <taxon>Metazoa</taxon>
        <taxon>Ecdysozoa</taxon>
        <taxon>Arthropoda</taxon>
        <taxon>Hexapoda</taxon>
        <taxon>Collembola</taxon>
        <taxon>Symphypleona</taxon>
        <taxon>Sminthuridae</taxon>
        <taxon>Allacma</taxon>
    </lineage>
</organism>
<dbReference type="GO" id="GO:0051295">
    <property type="term" value="P:establishment of meiotic spindle localization"/>
    <property type="evidence" value="ECO:0007669"/>
    <property type="project" value="TreeGrafter"/>
</dbReference>
<dbReference type="GO" id="GO:0048193">
    <property type="term" value="P:Golgi vesicle transport"/>
    <property type="evidence" value="ECO:0007669"/>
    <property type="project" value="TreeGrafter"/>
</dbReference>
<keyword evidence="9" id="KW-0653">Protein transport</keyword>
<dbReference type="GO" id="GO:0005886">
    <property type="term" value="C:plasma membrane"/>
    <property type="evidence" value="ECO:0007669"/>
    <property type="project" value="UniProtKB-SubCell"/>
</dbReference>
<dbReference type="GO" id="GO:0008017">
    <property type="term" value="F:microtubule binding"/>
    <property type="evidence" value="ECO:0007669"/>
    <property type="project" value="TreeGrafter"/>
</dbReference>
<feature type="domain" description="KIND" evidence="14">
    <location>
        <begin position="54"/>
        <end position="100"/>
    </location>
</feature>
<evidence type="ECO:0000313" key="16">
    <source>
        <dbReference type="Proteomes" id="UP000708208"/>
    </source>
</evidence>
<evidence type="ECO:0000313" key="15">
    <source>
        <dbReference type="EMBL" id="CAG7836395.1"/>
    </source>
</evidence>
<dbReference type="PANTHER" id="PTHR21345">
    <property type="entry name" value="SPIRE"/>
    <property type="match status" value="1"/>
</dbReference>
<name>A0A8J2LNK1_9HEXA</name>
<comment type="caution">
    <text evidence="15">The sequence shown here is derived from an EMBL/GenBank/DDBJ whole genome shotgun (WGS) entry which is preliminary data.</text>
</comment>
<dbReference type="Pfam" id="PF16474">
    <property type="entry name" value="KIND"/>
    <property type="match status" value="1"/>
</dbReference>
<proteinExistence type="inferred from homology"/>
<accession>A0A8J2LNK1</accession>